<protein>
    <recommendedName>
        <fullName evidence="5">Ig-like domain-containing protein</fullName>
    </recommendedName>
</protein>
<proteinExistence type="predicted"/>
<name>A0A139X432_9CYAN</name>
<keyword evidence="2" id="KW-0732">Signal</keyword>
<feature type="compositionally biased region" description="Polar residues" evidence="1">
    <location>
        <begin position="212"/>
        <end position="221"/>
    </location>
</feature>
<dbReference type="OrthoDB" id="512338at2"/>
<evidence type="ECO:0000313" key="4">
    <source>
        <dbReference type="Proteomes" id="UP000076925"/>
    </source>
</evidence>
<reference evidence="3 4" key="1">
    <citation type="journal article" date="2013" name="Genome Biol. Evol.">
        <title>Genomes of Stigonematalean cyanobacteria (subsection V) and the evolution of oxygenic photosynthesis from prokaryotes to plastids.</title>
        <authorList>
            <person name="Dagan T."/>
            <person name="Roettger M."/>
            <person name="Stucken K."/>
            <person name="Landan G."/>
            <person name="Koch R."/>
            <person name="Major P."/>
            <person name="Gould S.B."/>
            <person name="Goremykin V.V."/>
            <person name="Rippka R."/>
            <person name="Tandeau de Marsac N."/>
            <person name="Gugger M."/>
            <person name="Lockhart P.J."/>
            <person name="Allen J.F."/>
            <person name="Brune I."/>
            <person name="Maus I."/>
            <person name="Puhler A."/>
            <person name="Martin W.F."/>
        </authorList>
    </citation>
    <scope>NUCLEOTIDE SEQUENCE [LARGE SCALE GENOMIC DNA]</scope>
    <source>
        <strain evidence="3 4">PCC 7110</strain>
    </source>
</reference>
<evidence type="ECO:0008006" key="5">
    <source>
        <dbReference type="Google" id="ProtNLM"/>
    </source>
</evidence>
<feature type="signal peptide" evidence="2">
    <location>
        <begin position="1"/>
        <end position="27"/>
    </location>
</feature>
<organism evidence="3 4">
    <name type="scientific">Scytonema hofmannii PCC 7110</name>
    <dbReference type="NCBI Taxonomy" id="128403"/>
    <lineage>
        <taxon>Bacteria</taxon>
        <taxon>Bacillati</taxon>
        <taxon>Cyanobacteriota</taxon>
        <taxon>Cyanophyceae</taxon>
        <taxon>Nostocales</taxon>
        <taxon>Scytonemataceae</taxon>
        <taxon>Scytonema</taxon>
    </lineage>
</organism>
<dbReference type="Proteomes" id="UP000076925">
    <property type="component" value="Unassembled WGS sequence"/>
</dbReference>
<comment type="caution">
    <text evidence="3">The sequence shown here is derived from an EMBL/GenBank/DDBJ whole genome shotgun (WGS) entry which is preliminary data.</text>
</comment>
<dbReference type="AlphaFoldDB" id="A0A139X432"/>
<dbReference type="RefSeq" id="WP_017740207.1">
    <property type="nucleotide sequence ID" value="NZ_KQ976354.1"/>
</dbReference>
<feature type="chain" id="PRO_5007300542" description="Ig-like domain-containing protein" evidence="2">
    <location>
        <begin position="28"/>
        <end position="275"/>
    </location>
</feature>
<accession>A0A139X432</accession>
<feature type="compositionally biased region" description="Basic and acidic residues" evidence="1">
    <location>
        <begin position="179"/>
        <end position="199"/>
    </location>
</feature>
<evidence type="ECO:0000256" key="1">
    <source>
        <dbReference type="SAM" id="MobiDB-lite"/>
    </source>
</evidence>
<evidence type="ECO:0000256" key="2">
    <source>
        <dbReference type="SAM" id="SignalP"/>
    </source>
</evidence>
<evidence type="ECO:0000313" key="3">
    <source>
        <dbReference type="EMBL" id="KYC39382.1"/>
    </source>
</evidence>
<dbReference type="EMBL" id="ANNX02000035">
    <property type="protein sequence ID" value="KYC39382.1"/>
    <property type="molecule type" value="Genomic_DNA"/>
</dbReference>
<gene>
    <name evidence="3" type="ORF">WA1_32130</name>
</gene>
<dbReference type="STRING" id="128403.WA1_32130"/>
<feature type="compositionally biased region" description="Acidic residues" evidence="1">
    <location>
        <begin position="200"/>
        <end position="211"/>
    </location>
</feature>
<keyword evidence="4" id="KW-1185">Reference proteome</keyword>
<feature type="region of interest" description="Disordered" evidence="1">
    <location>
        <begin position="159"/>
        <end position="224"/>
    </location>
</feature>
<sequence length="275" mass="31654">MGKNKFTTLSFIATAILWNINASCTLAQEMNPHINKSLQESVLSSFYNKQVYSRRKLTAVSRSQNRGDWWFFKPDDISSEAMRSQGCVPTNKPVGSDAPDWRCPRQTIRVEVDGGDSRRESGDEFYEEELQAVSGPDARGRWRFYKPNDIAPEEMRSQGCVRVNSPEPNWSCPSSRIRWQKEGGDPERYSPEERYGESERNDEDYPDDSYEETSQNDTVLQAESGPDARGRWLFYKPNDISPEEMRSQGCVFVRSNRSNWRCPSPTIRLGVEAEY</sequence>